<dbReference type="SUPFAM" id="SSF53756">
    <property type="entry name" value="UDP-Glycosyltransferase/glycogen phosphorylase"/>
    <property type="match status" value="1"/>
</dbReference>
<dbReference type="Proteomes" id="UP001596022">
    <property type="component" value="Unassembled WGS sequence"/>
</dbReference>
<feature type="domain" description="Glycosyl transferase family 1" evidence="1">
    <location>
        <begin position="311"/>
        <end position="465"/>
    </location>
</feature>
<dbReference type="InterPro" id="IPR001296">
    <property type="entry name" value="Glyco_trans_1"/>
</dbReference>
<accession>A0ABV9GQH0</accession>
<name>A0ABV9GQH0_9BACL</name>
<keyword evidence="3" id="KW-1185">Reference proteome</keyword>
<keyword evidence="2" id="KW-0808">Transferase</keyword>
<evidence type="ECO:0000259" key="1">
    <source>
        <dbReference type="Pfam" id="PF00534"/>
    </source>
</evidence>
<dbReference type="EMBL" id="JBHSFW010000022">
    <property type="protein sequence ID" value="MFC4620441.1"/>
    <property type="molecule type" value="Genomic_DNA"/>
</dbReference>
<dbReference type="EC" id="2.4.-.-" evidence="2"/>
<proteinExistence type="predicted"/>
<comment type="caution">
    <text evidence="2">The sequence shown here is derived from an EMBL/GenBank/DDBJ whole genome shotgun (WGS) entry which is preliminary data.</text>
</comment>
<organism evidence="2 3">
    <name type="scientific">Camelliibacillus cellulosilyticus</name>
    <dbReference type="NCBI Taxonomy" id="2174486"/>
    <lineage>
        <taxon>Bacteria</taxon>
        <taxon>Bacillati</taxon>
        <taxon>Bacillota</taxon>
        <taxon>Bacilli</taxon>
        <taxon>Bacillales</taxon>
        <taxon>Sporolactobacillaceae</taxon>
        <taxon>Camelliibacillus</taxon>
    </lineage>
</organism>
<dbReference type="PANTHER" id="PTHR12526">
    <property type="entry name" value="GLYCOSYLTRANSFERASE"/>
    <property type="match status" value="1"/>
</dbReference>
<sequence>MFMEQCFYVENTLDEDLITQLNQAYLLNKTSLNLVKIVTLNYESNFKNKVSALESQFDISLNNVCLNMYDFLRDFSGLSKPLLPFYSPIEEEGFYCFKATDEDNVYSYFQDGNLKFKKYYTGNIMSLKEYYDQKGEIIKIEEFDIKGYKMRSVNFQLNTPVEEHFYTQDGLCYLSKIKVFNKEEDSPNILINFFDHNAKNVYMYKKIKDLQILFLKFLINSKSTLIISDTSNMLWLEQLLAENNIYIMCRLKTDNLPNTLIKRNELSIPDAIVFPNNVELDLAIKKYGMRNNYFVLPYFLKNSDSGNYVLKNKNTQRIIFNAEQHEMIHMETIIRAFRIVMDRIPTAILTINTSHALEDVYLQLIKELELDKNIEITYKHNHCELYCWAAFSISLSSTEVSIYEVLKSLSCACPVISFDNSNNIHDILLNEQNGYIVKNKSVNNLANKMVFLLERPELLNQMSLKALESVKKYKEEMFMESWDYVISQIVNKKRRRINLTDMTVTMLESHWDKDKSFVIKNEINLTGDVNEYSNPNIYLCLVNRTSERKISIQGEVKIKNLLKVETSNVINFKMLDLSQGKWDVLMCLEWENSYFEKRVGHFRTNWSTEGIKPMIINNRILTPYFTTKGSNLTFKVGKFIPEEDKINKLEARFGIKAES</sequence>
<dbReference type="GO" id="GO:0016757">
    <property type="term" value="F:glycosyltransferase activity"/>
    <property type="evidence" value="ECO:0007669"/>
    <property type="project" value="UniProtKB-KW"/>
</dbReference>
<dbReference type="RefSeq" id="WP_376847552.1">
    <property type="nucleotide sequence ID" value="NZ_JBHSFW010000022.1"/>
</dbReference>
<reference evidence="3" key="1">
    <citation type="journal article" date="2019" name="Int. J. Syst. Evol. Microbiol.">
        <title>The Global Catalogue of Microorganisms (GCM) 10K type strain sequencing project: providing services to taxonomists for standard genome sequencing and annotation.</title>
        <authorList>
            <consortium name="The Broad Institute Genomics Platform"/>
            <consortium name="The Broad Institute Genome Sequencing Center for Infectious Disease"/>
            <person name="Wu L."/>
            <person name="Ma J."/>
        </authorList>
    </citation>
    <scope>NUCLEOTIDE SEQUENCE [LARGE SCALE GENOMIC DNA]</scope>
    <source>
        <strain evidence="3">CGMCC 1.16306</strain>
    </source>
</reference>
<gene>
    <name evidence="2" type="ORF">ACFO4N_17210</name>
</gene>
<protein>
    <submittedName>
        <fullName evidence="2">Glycosyltransferase</fullName>
        <ecNumber evidence="2">2.4.-.-</ecNumber>
    </submittedName>
</protein>
<dbReference type="Gene3D" id="3.40.50.2000">
    <property type="entry name" value="Glycogen Phosphorylase B"/>
    <property type="match status" value="1"/>
</dbReference>
<evidence type="ECO:0000313" key="2">
    <source>
        <dbReference type="EMBL" id="MFC4620441.1"/>
    </source>
</evidence>
<keyword evidence="2" id="KW-0328">Glycosyltransferase</keyword>
<dbReference type="Pfam" id="PF00534">
    <property type="entry name" value="Glycos_transf_1"/>
    <property type="match status" value="1"/>
</dbReference>
<evidence type="ECO:0000313" key="3">
    <source>
        <dbReference type="Proteomes" id="UP001596022"/>
    </source>
</evidence>